<reference evidence="2 3" key="1">
    <citation type="submission" date="2019-03" db="EMBL/GenBank/DDBJ databases">
        <title>First draft genome of Liparis tanakae, snailfish: a comprehensive survey of snailfish specific genes.</title>
        <authorList>
            <person name="Kim W."/>
            <person name="Song I."/>
            <person name="Jeong J.-H."/>
            <person name="Kim D."/>
            <person name="Kim S."/>
            <person name="Ryu S."/>
            <person name="Song J.Y."/>
            <person name="Lee S.K."/>
        </authorList>
    </citation>
    <scope>NUCLEOTIDE SEQUENCE [LARGE SCALE GENOMIC DNA]</scope>
    <source>
        <tissue evidence="2">Muscle</tissue>
    </source>
</reference>
<feature type="region of interest" description="Disordered" evidence="1">
    <location>
        <begin position="51"/>
        <end position="115"/>
    </location>
</feature>
<evidence type="ECO:0000313" key="3">
    <source>
        <dbReference type="Proteomes" id="UP000314294"/>
    </source>
</evidence>
<dbReference type="EMBL" id="SRLO01001241">
    <property type="protein sequence ID" value="TNN39859.1"/>
    <property type="molecule type" value="Genomic_DNA"/>
</dbReference>
<accession>A0A4Z2FFA5</accession>
<proteinExistence type="predicted"/>
<dbReference type="Proteomes" id="UP000314294">
    <property type="component" value="Unassembled WGS sequence"/>
</dbReference>
<comment type="caution">
    <text evidence="2">The sequence shown here is derived from an EMBL/GenBank/DDBJ whole genome shotgun (WGS) entry which is preliminary data.</text>
</comment>
<evidence type="ECO:0000256" key="1">
    <source>
        <dbReference type="SAM" id="MobiDB-lite"/>
    </source>
</evidence>
<name>A0A4Z2FFA5_9TELE</name>
<evidence type="ECO:0000313" key="2">
    <source>
        <dbReference type="EMBL" id="TNN39859.1"/>
    </source>
</evidence>
<dbReference type="AlphaFoldDB" id="A0A4Z2FFA5"/>
<protein>
    <submittedName>
        <fullName evidence="2">Uncharacterized protein</fullName>
    </submittedName>
</protein>
<feature type="region of interest" description="Disordered" evidence="1">
    <location>
        <begin position="127"/>
        <end position="152"/>
    </location>
</feature>
<gene>
    <name evidence="2" type="ORF">EYF80_049973</name>
</gene>
<organism evidence="2 3">
    <name type="scientific">Liparis tanakae</name>
    <name type="common">Tanaka's snailfish</name>
    <dbReference type="NCBI Taxonomy" id="230148"/>
    <lineage>
        <taxon>Eukaryota</taxon>
        <taxon>Metazoa</taxon>
        <taxon>Chordata</taxon>
        <taxon>Craniata</taxon>
        <taxon>Vertebrata</taxon>
        <taxon>Euteleostomi</taxon>
        <taxon>Actinopterygii</taxon>
        <taxon>Neopterygii</taxon>
        <taxon>Teleostei</taxon>
        <taxon>Neoteleostei</taxon>
        <taxon>Acanthomorphata</taxon>
        <taxon>Eupercaria</taxon>
        <taxon>Perciformes</taxon>
        <taxon>Cottioidei</taxon>
        <taxon>Cottales</taxon>
        <taxon>Liparidae</taxon>
        <taxon>Liparis</taxon>
    </lineage>
</organism>
<sequence>MLELTVDVFISHGTRRKSKRDSMRIYLPAVEEISTATTHRGQMWTSKRLGGRKETITRGVSRSLETQLPARPRQGEEEDLDPALVGGEKPEISRKRLGTTQEKLPLPPPPSRPKEFPIMVPVCRGFPQRPPQTPSMNTQKAPTPIRGGWKPGPAGGVTYLRVDRGRIKKEVGAGKFQHSYCSHFIWTETRTTREGAHASYPKQTMCS</sequence>
<keyword evidence="3" id="KW-1185">Reference proteome</keyword>